<evidence type="ECO:0000256" key="1">
    <source>
        <dbReference type="ARBA" id="ARBA00004613"/>
    </source>
</evidence>
<evidence type="ECO:0000256" key="4">
    <source>
        <dbReference type="ARBA" id="ARBA00022837"/>
    </source>
</evidence>
<dbReference type="SMART" id="SM00327">
    <property type="entry name" value="VWA"/>
    <property type="match status" value="1"/>
</dbReference>
<dbReference type="InterPro" id="IPR001343">
    <property type="entry name" value="Hemolysn_Ca-bd"/>
</dbReference>
<dbReference type="SUPFAM" id="SSF53300">
    <property type="entry name" value="vWA-like"/>
    <property type="match status" value="1"/>
</dbReference>
<dbReference type="CDD" id="cd00198">
    <property type="entry name" value="vWFA"/>
    <property type="match status" value="1"/>
</dbReference>
<evidence type="ECO:0000256" key="2">
    <source>
        <dbReference type="ARBA" id="ARBA00022525"/>
    </source>
</evidence>
<organism evidence="6 7">
    <name type="scientific">Paralysiella testudinis</name>
    <dbReference type="NCBI Taxonomy" id="2809020"/>
    <lineage>
        <taxon>Bacteria</taxon>
        <taxon>Pseudomonadati</taxon>
        <taxon>Pseudomonadota</taxon>
        <taxon>Betaproteobacteria</taxon>
        <taxon>Neisseriales</taxon>
        <taxon>Neisseriaceae</taxon>
        <taxon>Paralysiella</taxon>
    </lineage>
</organism>
<dbReference type="InterPro" id="IPR056861">
    <property type="entry name" value="HMCN1-like_VWA"/>
</dbReference>
<reference evidence="6" key="1">
    <citation type="submission" date="2021-02" db="EMBL/GenBank/DDBJ databases">
        <title>Neisseriaceae sp. 26B isolated from the cloaca of a Common Toad-headed Turtle (Mesoclemmys nasuta).</title>
        <authorList>
            <person name="Spergser J."/>
            <person name="Busse H.-J."/>
        </authorList>
    </citation>
    <scope>NUCLEOTIDE SEQUENCE</scope>
    <source>
        <strain evidence="6">26B</strain>
    </source>
</reference>
<keyword evidence="2" id="KW-0964">Secreted</keyword>
<dbReference type="RefSeq" id="WP_230337943.1">
    <property type="nucleotide sequence ID" value="NZ_CP069798.1"/>
</dbReference>
<gene>
    <name evidence="6" type="ORF">JQU52_07720</name>
</gene>
<dbReference type="GO" id="GO:0005509">
    <property type="term" value="F:calcium ion binding"/>
    <property type="evidence" value="ECO:0007669"/>
    <property type="project" value="InterPro"/>
</dbReference>
<sequence length="949" mass="100872">MGAGSGEGQLAQIAELVRKLVPGSQDGNGSVPFTYNNQAKIYWLLNHPSSTFVADYKAATGKDLPTDLAAIGDVEVRYHLKTLVGETVDLLGSNGSDAISNLAAGTKLGQKYGDLLYGGGGDDVLNGGGGNDTLNGGSGADKLYGGAGFDTYIADKDDEITDSDGNGAVQLDGLILTGGEQKNPDDLRLYVNKDHETEYVWDETAGTLTINNGLVINDFKNGDLGIKLEPMKGQDIAFVVDTTGSMADDIAAVKAQAGAIVNMIFDPERGMVNSRIGVVGYNDPGVHAVLKFTDQSSINARKGAALAAINSLRANGGGDWEEMVYSGLLRALDGGIGQWREEATARRIFLFGDAPGKDTDLKGKVAQLAGALNLSVRSAVSDVLSDKVGRISFELSNVDGTAEKPPLKIEIFTILIGGDQTTAVQFDELAHLTGGQSLQANGASDIAQVLFDALQAGTVGDDVIKGNEYGNTFDGGAGNDVIWGMGGDDHLTGGAGNDVLYGGNGNDHYYFASGFGRDVINDESGEYDRIVFTGGILAEHVAVGRDGTAVILTVGSDVIVMQNFFDANGAVGAGAIEEIVFANGSKWLWDDILARASAKPTNGNDVLYAMPGVTLNGLNGNDILYGSSGGDILIGGQGHDRLYAGAGDDVLYGTMGNNILVGGAGSDRLWGGQDNDTFIFAKGHGQDWVYAGGTLFSGYHDRMVLEDVNLHEISFRREGTDLILFGYHEGDQITVNDFFGSIHSNVETFAFADQTLSSDQLRQLPMMQYGSDENNYLKAYQDNIALFGFAGDDVLIGRWGNEMLIGGKGNDCLEGSLGDDLYVFAKGDGQDRIYDSGGDDTLRLSDLTVNDLWFSRKGLDLEVSVIGSDDKITIENQFLWFFGHPNQVDNIRLDNGTMLDNKQLNQLISMMAAFTPKQNDTLSVPEQMQHYLQQMGVGAYWRGGGVEVL</sequence>
<dbReference type="PANTHER" id="PTHR38340:SF1">
    <property type="entry name" value="S-LAYER PROTEIN"/>
    <property type="match status" value="1"/>
</dbReference>
<feature type="domain" description="VWFA" evidence="5">
    <location>
        <begin position="235"/>
        <end position="454"/>
    </location>
</feature>
<dbReference type="GO" id="GO:0005576">
    <property type="term" value="C:extracellular region"/>
    <property type="evidence" value="ECO:0007669"/>
    <property type="project" value="UniProtKB-SubCell"/>
</dbReference>
<dbReference type="InterPro" id="IPR011049">
    <property type="entry name" value="Serralysin-like_metalloprot_C"/>
</dbReference>
<accession>A0A892ZDF0</accession>
<dbReference type="InterPro" id="IPR036465">
    <property type="entry name" value="vWFA_dom_sf"/>
</dbReference>
<evidence type="ECO:0000256" key="3">
    <source>
        <dbReference type="ARBA" id="ARBA00022729"/>
    </source>
</evidence>
<dbReference type="KEGG" id="ptes:JQU52_07720"/>
<dbReference type="InterPro" id="IPR050557">
    <property type="entry name" value="RTX_toxin/Mannuronan_C5-epim"/>
</dbReference>
<evidence type="ECO:0000259" key="5">
    <source>
        <dbReference type="PROSITE" id="PS50234"/>
    </source>
</evidence>
<dbReference type="Pfam" id="PF00353">
    <property type="entry name" value="HemolysinCabind"/>
    <property type="match status" value="5"/>
</dbReference>
<proteinExistence type="predicted"/>
<keyword evidence="7" id="KW-1185">Reference proteome</keyword>
<dbReference type="SUPFAM" id="SSF51120">
    <property type="entry name" value="beta-Roll"/>
    <property type="match status" value="4"/>
</dbReference>
<dbReference type="Proteomes" id="UP000653156">
    <property type="component" value="Chromosome"/>
</dbReference>
<dbReference type="AlphaFoldDB" id="A0A892ZDF0"/>
<dbReference type="PROSITE" id="PS50234">
    <property type="entry name" value="VWFA"/>
    <property type="match status" value="1"/>
</dbReference>
<dbReference type="PANTHER" id="PTHR38340">
    <property type="entry name" value="S-LAYER PROTEIN"/>
    <property type="match status" value="1"/>
</dbReference>
<comment type="subcellular location">
    <subcellularLocation>
        <location evidence="1">Secreted</location>
    </subcellularLocation>
</comment>
<dbReference type="InterPro" id="IPR002035">
    <property type="entry name" value="VWF_A"/>
</dbReference>
<dbReference type="Gene3D" id="3.40.50.410">
    <property type="entry name" value="von Willebrand factor, type A domain"/>
    <property type="match status" value="1"/>
</dbReference>
<dbReference type="PRINTS" id="PR00313">
    <property type="entry name" value="CABNDNGRPT"/>
</dbReference>
<dbReference type="EMBL" id="CP069798">
    <property type="protein sequence ID" value="QRQ80660.1"/>
    <property type="molecule type" value="Genomic_DNA"/>
</dbReference>
<name>A0A892ZDF0_9NEIS</name>
<dbReference type="Gene3D" id="2.150.10.10">
    <property type="entry name" value="Serralysin-like metalloprotease, C-terminal"/>
    <property type="match status" value="4"/>
</dbReference>
<dbReference type="InterPro" id="IPR010566">
    <property type="entry name" value="Haemolys_ca-bd"/>
</dbReference>
<dbReference type="Pfam" id="PF06594">
    <property type="entry name" value="HCBP_related"/>
    <property type="match status" value="2"/>
</dbReference>
<evidence type="ECO:0000313" key="7">
    <source>
        <dbReference type="Proteomes" id="UP000653156"/>
    </source>
</evidence>
<evidence type="ECO:0000313" key="6">
    <source>
        <dbReference type="EMBL" id="QRQ80660.1"/>
    </source>
</evidence>
<keyword evidence="3" id="KW-0732">Signal</keyword>
<dbReference type="InterPro" id="IPR018511">
    <property type="entry name" value="Hemolysin-typ_Ca-bd_CS"/>
</dbReference>
<dbReference type="PROSITE" id="PS00330">
    <property type="entry name" value="HEMOLYSIN_CALCIUM"/>
    <property type="match status" value="5"/>
</dbReference>
<protein>
    <submittedName>
        <fullName evidence="6">VWA domain-containing protein</fullName>
    </submittedName>
</protein>
<keyword evidence="4" id="KW-0106">Calcium</keyword>
<dbReference type="Pfam" id="PF25106">
    <property type="entry name" value="VWA_4"/>
    <property type="match status" value="1"/>
</dbReference>